<comment type="caution">
    <text evidence="14">The sequence shown here is derived from an EMBL/GenBank/DDBJ whole genome shotgun (WGS) entry which is preliminary data.</text>
</comment>
<dbReference type="InterPro" id="IPR036940">
    <property type="entry name" value="PI3/4_kinase_cat_sf"/>
</dbReference>
<dbReference type="Gene3D" id="3.30.1520.10">
    <property type="entry name" value="Phox-like domain"/>
    <property type="match status" value="1"/>
</dbReference>
<evidence type="ECO:0000256" key="6">
    <source>
        <dbReference type="PROSITE-ProRule" id="PRU00880"/>
    </source>
</evidence>
<dbReference type="PROSITE" id="PS51545">
    <property type="entry name" value="PIK_HELICAL"/>
    <property type="match status" value="1"/>
</dbReference>
<dbReference type="Pfam" id="PF00794">
    <property type="entry name" value="PI3K_rbd"/>
    <property type="match status" value="1"/>
</dbReference>
<keyword evidence="15" id="KW-1185">Reference proteome</keyword>
<dbReference type="Pfam" id="PF00168">
    <property type="entry name" value="C2"/>
    <property type="match status" value="1"/>
</dbReference>
<dbReference type="InterPro" id="IPR016024">
    <property type="entry name" value="ARM-type_fold"/>
</dbReference>
<dbReference type="PANTHER" id="PTHR10048">
    <property type="entry name" value="PHOSPHATIDYLINOSITOL KINASE"/>
    <property type="match status" value="1"/>
</dbReference>
<dbReference type="PANTHER" id="PTHR10048:SF14">
    <property type="entry name" value="LD28067P"/>
    <property type="match status" value="1"/>
</dbReference>
<feature type="region of interest" description="Disordered" evidence="7">
    <location>
        <begin position="20"/>
        <end position="44"/>
    </location>
</feature>
<dbReference type="SMART" id="SM00239">
    <property type="entry name" value="C2"/>
    <property type="match status" value="1"/>
</dbReference>
<keyword evidence="3" id="KW-0808">Transferase</keyword>
<evidence type="ECO:0000259" key="12">
    <source>
        <dbReference type="PROSITE" id="PS51546"/>
    </source>
</evidence>
<dbReference type="Gene3D" id="1.25.40.70">
    <property type="entry name" value="Phosphatidylinositol 3-kinase, accessory domain (PIK)"/>
    <property type="match status" value="1"/>
</dbReference>
<dbReference type="SUPFAM" id="SSF49562">
    <property type="entry name" value="C2 domain (Calcium/lipid-binding domain, CaLB)"/>
    <property type="match status" value="2"/>
</dbReference>
<dbReference type="PROSITE" id="PS51547">
    <property type="entry name" value="C2_PI3K"/>
    <property type="match status" value="1"/>
</dbReference>
<feature type="compositionally biased region" description="Pro residues" evidence="7">
    <location>
        <begin position="162"/>
        <end position="173"/>
    </location>
</feature>
<feature type="region of interest" description="Disordered" evidence="7">
    <location>
        <begin position="292"/>
        <end position="314"/>
    </location>
</feature>
<evidence type="ECO:0000259" key="8">
    <source>
        <dbReference type="PROSITE" id="PS50004"/>
    </source>
</evidence>
<dbReference type="GO" id="GO:0005886">
    <property type="term" value="C:plasma membrane"/>
    <property type="evidence" value="ECO:0007669"/>
    <property type="project" value="TreeGrafter"/>
</dbReference>
<feature type="domain" description="PIK helical" evidence="11">
    <location>
        <begin position="753"/>
        <end position="930"/>
    </location>
</feature>
<evidence type="ECO:0000256" key="2">
    <source>
        <dbReference type="ARBA" id="ARBA00012073"/>
    </source>
</evidence>
<dbReference type="GO" id="GO:0016303">
    <property type="term" value="F:1-phosphatidylinositol-3-kinase activity"/>
    <property type="evidence" value="ECO:0007669"/>
    <property type="project" value="UniProtKB-EC"/>
</dbReference>
<accession>A0A8S1GTX2</accession>
<feature type="region of interest" description="Disordered" evidence="7">
    <location>
        <begin position="80"/>
        <end position="112"/>
    </location>
</feature>
<dbReference type="FunFam" id="3.30.1010.10:FF:000001">
    <property type="entry name" value="Phosphatidylinositol 4-phosphate 3-kinase C2 domain-containing subunit beta"/>
    <property type="match status" value="1"/>
</dbReference>
<evidence type="ECO:0000259" key="13">
    <source>
        <dbReference type="PROSITE" id="PS51547"/>
    </source>
</evidence>
<evidence type="ECO:0000256" key="1">
    <source>
        <dbReference type="ARBA" id="ARBA00001498"/>
    </source>
</evidence>
<dbReference type="InterPro" id="IPR000341">
    <property type="entry name" value="PI3K_Ras-bd_dom"/>
</dbReference>
<dbReference type="SUPFAM" id="SSF48371">
    <property type="entry name" value="ARM repeat"/>
    <property type="match status" value="1"/>
</dbReference>
<dbReference type="Gene3D" id="2.60.40.150">
    <property type="entry name" value="C2 domain"/>
    <property type="match status" value="2"/>
</dbReference>
<feature type="compositionally biased region" description="Basic and acidic residues" evidence="7">
    <location>
        <begin position="34"/>
        <end position="44"/>
    </location>
</feature>
<proteinExistence type="inferred from homology"/>
<feature type="domain" description="C2 PI3K-type" evidence="13">
    <location>
        <begin position="577"/>
        <end position="743"/>
    </location>
</feature>
<sequence length="1569" mass="181239">MSEDDAEFQLALELSRKTFAEEEQRRTLAQNDGDLIRFESPDDPQRRAHINQIKRLYSQNSFDQSPSFVTGSVPIGWRTTSFDHTPTSPSLPQPRFHFGSSTSTSHFPQPTTPIAHSFSTPFLFSGVQRTLSPPPPSLAPPPRPPKPPSLRRSAFPDFPSLRDPPPTLPPRSNRPPSTHFNNSTLTQPHFSLDSNFFVSPIRPAHHSFQPYNDSANDSTSPYQPITHLYVPYTMTNLNESYEALLHGDLIDLSATESEGSEMPSIDQIRREFDPLYRPSVVDDRILNFKLNPSEGFNHAPSPTDLPPPPLPPRQSQIIESTKPVVEDREISLNDFKLGECKNPIDMQVEKLKVGEFIKKDKMSEFFIAQTVDYMTTSANSVKVVIQKEHRFPRSDKKEKAMVCEIDGTIEEITLAALYEFLDEEKAAKVNVEDYGLKIVGLNQFLARYSTLGQNLYTGHCLLHGEDVKLERIVSWLISNLNIESTILTIQLSKASGRVKQVVSLICKLLSGIVPDKLYTFLHKYLSNMDYDQLMKSRNAFLLELRSFIEIYCRCTTSSYRLPSLNKKPKPVEDVVEQRDYLKIMANSIHSIPEEWIGEYQEFYISLDLYYGTQVLDGYSSKVARAVRNDQFFPRIQLDLYAEFRRMELCIYPRETRIVFSLSALMSTAADDHGQTISKLLAYVSVPLYDENLLMRQGPIFLPLTRLKREPVVKPFGPYPYIKDVRDPVLIMSFKIWNKELHFPSVTPEMQIIPQDITMLDEETREYLLEMVDKEDPTRLVQDDQEIFWQKRMYLVGIPEALPLVLSSLSDWSYTFLVQVHQLLDVWAPLRPETALQLLLPQYPDEHVRSRAVKWLSSASSEFLFHSIPQLIEALRFELYDNSALANFIVDLASVNLDYTFEVYWQLQQRIDHSAIDDLPYAVRCQNLQQKIVNEHDFINLRKDLKLQHDLLSDLDRIQDELRSRPQDSEQEKIHRLRLRLGVLDAKLLQCKMRLPIAPSFDCTGVWVEECSIFNSNAKPLKIVFRGMNRSYSIIHKRDDDMRQDAFVMKMVNEMDRIWKSNGLDLCIITFRVMPVGYRKGMGELVLNCATLLEIQKEDGLRGVLKDEILQQWLQKHNNSEYTYGKALDNFIRSCAGWCVVTYVLGIGDRHNDNILFTKNGHVFHIDFGKYMGDWQMAAGFRRDRVPFVFTTEMYYVINGGRTQTQSYQKFIDYCCVALKHLRRNRTTLANLLRIMGCSDIAGINLDSIAFVDKNLMLDLSDTDATAQFTELIQNSLKSTFVRLNFVAHTFAQFMSSSSSFSKRDEDKLSIAPELYRKGFSQTRFICIKSKFDGKNLAVSSYVYRSFAEFDELYSKLRRRFPNVIFSLGSGTNMRSNVREVAQKRMIDVQMFLRYLFSLSPEISHCDLVYTFFHSILRDNKCDNYQDFDDMGASNHCQVFLRVQYNGAREVLSIFVGHVKNLSLLQTGQEPDPYVKTYVKPDLQNFAKRKTQVVRGTRNPTFNQELTYEKFPESLLTTRVLEVSVWNNGNLKDNHKMYMVCIPLQRFNNVKAGRKTDRVLEGWFQCEKHI</sequence>
<dbReference type="InterPro" id="IPR001263">
    <property type="entry name" value="PI3K_accessory_dom"/>
</dbReference>
<evidence type="ECO:0000259" key="10">
    <source>
        <dbReference type="PROSITE" id="PS50290"/>
    </source>
</evidence>
<evidence type="ECO:0000259" key="11">
    <source>
        <dbReference type="PROSITE" id="PS51545"/>
    </source>
</evidence>
<dbReference type="SMART" id="SM00146">
    <property type="entry name" value="PI3Kc"/>
    <property type="match status" value="1"/>
</dbReference>
<dbReference type="GO" id="GO:0005737">
    <property type="term" value="C:cytoplasm"/>
    <property type="evidence" value="ECO:0007669"/>
    <property type="project" value="TreeGrafter"/>
</dbReference>
<keyword evidence="5" id="KW-0443">Lipid metabolism</keyword>
<dbReference type="GO" id="GO:0016477">
    <property type="term" value="P:cell migration"/>
    <property type="evidence" value="ECO:0007669"/>
    <property type="project" value="TreeGrafter"/>
</dbReference>
<dbReference type="GO" id="GO:0005942">
    <property type="term" value="C:phosphatidylinositol 3-kinase complex"/>
    <property type="evidence" value="ECO:0007669"/>
    <property type="project" value="TreeGrafter"/>
</dbReference>
<dbReference type="InterPro" id="IPR036871">
    <property type="entry name" value="PX_dom_sf"/>
</dbReference>
<feature type="compositionally biased region" description="Polar residues" evidence="7">
    <location>
        <begin position="80"/>
        <end position="90"/>
    </location>
</feature>
<dbReference type="PROSITE" id="PS50004">
    <property type="entry name" value="C2"/>
    <property type="match status" value="1"/>
</dbReference>
<dbReference type="EC" id="2.7.1.137" evidence="2"/>
<dbReference type="Gene3D" id="3.10.20.90">
    <property type="entry name" value="Phosphatidylinositol 3-kinase Catalytic Subunit, Chain A, domain 1"/>
    <property type="match status" value="1"/>
</dbReference>
<feature type="domain" description="PI3K/PI4K catalytic" evidence="10">
    <location>
        <begin position="1006"/>
        <end position="1280"/>
    </location>
</feature>
<evidence type="ECO:0000256" key="7">
    <source>
        <dbReference type="SAM" id="MobiDB-lite"/>
    </source>
</evidence>
<dbReference type="Pfam" id="PF00787">
    <property type="entry name" value="PX"/>
    <property type="match status" value="1"/>
</dbReference>
<dbReference type="Proteomes" id="UP000835052">
    <property type="component" value="Unassembled WGS sequence"/>
</dbReference>
<dbReference type="Pfam" id="PF00613">
    <property type="entry name" value="PI3Ka"/>
    <property type="match status" value="1"/>
</dbReference>
<feature type="domain" description="C2" evidence="8">
    <location>
        <begin position="1432"/>
        <end position="1559"/>
    </location>
</feature>
<dbReference type="GO" id="GO:0043491">
    <property type="term" value="P:phosphatidylinositol 3-kinase/protein kinase B signal transduction"/>
    <property type="evidence" value="ECO:0007669"/>
    <property type="project" value="TreeGrafter"/>
</dbReference>
<comment type="similarity">
    <text evidence="6">Belongs to the PI3/PI4-kinase family.</text>
</comment>
<evidence type="ECO:0000256" key="5">
    <source>
        <dbReference type="ARBA" id="ARBA00023098"/>
    </source>
</evidence>
<dbReference type="SUPFAM" id="SSF56112">
    <property type="entry name" value="Protein kinase-like (PK-like)"/>
    <property type="match status" value="1"/>
</dbReference>
<dbReference type="InterPro" id="IPR000008">
    <property type="entry name" value="C2_dom"/>
</dbReference>
<dbReference type="Gene3D" id="1.10.1070.11">
    <property type="entry name" value="Phosphatidylinositol 3-/4-kinase, catalytic domain"/>
    <property type="match status" value="1"/>
</dbReference>
<dbReference type="CDD" id="cd08381">
    <property type="entry name" value="C2B_PI3K_class_II"/>
    <property type="match status" value="1"/>
</dbReference>
<dbReference type="PROSITE" id="PS00916">
    <property type="entry name" value="PI3_4_KINASE_2"/>
    <property type="match status" value="1"/>
</dbReference>
<evidence type="ECO:0000313" key="14">
    <source>
        <dbReference type="EMBL" id="CAD6185060.1"/>
    </source>
</evidence>
<dbReference type="InterPro" id="IPR003903">
    <property type="entry name" value="UIM_dom"/>
</dbReference>
<dbReference type="InterPro" id="IPR035892">
    <property type="entry name" value="C2_domain_sf"/>
</dbReference>
<evidence type="ECO:0000256" key="3">
    <source>
        <dbReference type="ARBA" id="ARBA00022679"/>
    </source>
</evidence>
<evidence type="ECO:0000313" key="15">
    <source>
        <dbReference type="Proteomes" id="UP000835052"/>
    </source>
</evidence>
<dbReference type="InterPro" id="IPR015433">
    <property type="entry name" value="PI3/4_kinase"/>
</dbReference>
<reference evidence="14" key="1">
    <citation type="submission" date="2020-10" db="EMBL/GenBank/DDBJ databases">
        <authorList>
            <person name="Kikuchi T."/>
        </authorList>
    </citation>
    <scope>NUCLEOTIDE SEQUENCE</scope>
    <source>
        <strain evidence="14">NKZ352</strain>
    </source>
</reference>
<name>A0A8S1GTX2_9PELO</name>
<organism evidence="14 15">
    <name type="scientific">Caenorhabditis auriculariae</name>
    <dbReference type="NCBI Taxonomy" id="2777116"/>
    <lineage>
        <taxon>Eukaryota</taxon>
        <taxon>Metazoa</taxon>
        <taxon>Ecdysozoa</taxon>
        <taxon>Nematoda</taxon>
        <taxon>Chromadorea</taxon>
        <taxon>Rhabditida</taxon>
        <taxon>Rhabditina</taxon>
        <taxon>Rhabditomorpha</taxon>
        <taxon>Rhabditoidea</taxon>
        <taxon>Rhabditidae</taxon>
        <taxon>Peloderinae</taxon>
        <taxon>Caenorhabditis</taxon>
    </lineage>
</organism>
<dbReference type="EMBL" id="CAJGYM010000002">
    <property type="protein sequence ID" value="CAD6185060.1"/>
    <property type="molecule type" value="Genomic_DNA"/>
</dbReference>
<dbReference type="Pfam" id="PF00454">
    <property type="entry name" value="PI3_PI4_kinase"/>
    <property type="match status" value="1"/>
</dbReference>
<dbReference type="GO" id="GO:0035005">
    <property type="term" value="F:1-phosphatidylinositol-4-phosphate 3-kinase activity"/>
    <property type="evidence" value="ECO:0007669"/>
    <property type="project" value="TreeGrafter"/>
</dbReference>
<dbReference type="GO" id="GO:0035091">
    <property type="term" value="F:phosphatidylinositol binding"/>
    <property type="evidence" value="ECO:0007669"/>
    <property type="project" value="InterPro"/>
</dbReference>
<protein>
    <recommendedName>
        <fullName evidence="2">phosphatidylinositol 3-kinase</fullName>
        <ecNumber evidence="2">2.7.1.137</ecNumber>
    </recommendedName>
</protein>
<dbReference type="InterPro" id="IPR018936">
    <property type="entry name" value="PI3/4_kinase_CS"/>
</dbReference>
<dbReference type="InterPro" id="IPR042236">
    <property type="entry name" value="PI3K_accessory_sf"/>
</dbReference>
<dbReference type="CDD" id="cd04012">
    <property type="entry name" value="C2A_PI3K_class_II"/>
    <property type="match status" value="1"/>
</dbReference>
<dbReference type="SUPFAM" id="SSF64268">
    <property type="entry name" value="PX domain"/>
    <property type="match status" value="1"/>
</dbReference>
<evidence type="ECO:0000259" key="9">
    <source>
        <dbReference type="PROSITE" id="PS50195"/>
    </source>
</evidence>
<dbReference type="PROSITE" id="PS51546">
    <property type="entry name" value="PI3K_RBD"/>
    <property type="match status" value="1"/>
</dbReference>
<gene>
    <name evidence="14" type="ORF">CAUJ_LOCUS979</name>
</gene>
<dbReference type="PROSITE" id="PS50330">
    <property type="entry name" value="UIM"/>
    <property type="match status" value="1"/>
</dbReference>
<feature type="region of interest" description="Disordered" evidence="7">
    <location>
        <begin position="125"/>
        <end position="185"/>
    </location>
</feature>
<dbReference type="PROSITE" id="PS50290">
    <property type="entry name" value="PI3_4_KINASE_3"/>
    <property type="match status" value="1"/>
</dbReference>
<feature type="compositionally biased region" description="Pro residues" evidence="7">
    <location>
        <begin position="303"/>
        <end position="312"/>
    </location>
</feature>
<evidence type="ECO:0000256" key="4">
    <source>
        <dbReference type="ARBA" id="ARBA00022777"/>
    </source>
</evidence>
<dbReference type="OrthoDB" id="67688at2759"/>
<feature type="domain" description="PI3K-RBD" evidence="12">
    <location>
        <begin position="378"/>
        <end position="473"/>
    </location>
</feature>
<dbReference type="InterPro" id="IPR002420">
    <property type="entry name" value="PI3K-type_C2_dom"/>
</dbReference>
<dbReference type="GO" id="GO:0048015">
    <property type="term" value="P:phosphatidylinositol-mediated signaling"/>
    <property type="evidence" value="ECO:0007669"/>
    <property type="project" value="TreeGrafter"/>
</dbReference>
<feature type="compositionally biased region" description="Pro residues" evidence="7">
    <location>
        <begin position="132"/>
        <end position="148"/>
    </location>
</feature>
<dbReference type="InterPro" id="IPR011009">
    <property type="entry name" value="Kinase-like_dom_sf"/>
</dbReference>
<dbReference type="InterPro" id="IPR001683">
    <property type="entry name" value="PX_dom"/>
</dbReference>
<comment type="catalytic activity">
    <reaction evidence="1">
        <text>a 1,2-diacyl-sn-glycero-3-phospho-(1D-myo-inositol) + ATP = a 1,2-diacyl-sn-glycero-3-phospho-(1D-myo-inositol-3-phosphate) + ADP + H(+)</text>
        <dbReference type="Rhea" id="RHEA:12709"/>
        <dbReference type="ChEBI" id="CHEBI:15378"/>
        <dbReference type="ChEBI" id="CHEBI:30616"/>
        <dbReference type="ChEBI" id="CHEBI:57880"/>
        <dbReference type="ChEBI" id="CHEBI:58088"/>
        <dbReference type="ChEBI" id="CHEBI:456216"/>
        <dbReference type="EC" id="2.7.1.137"/>
    </reaction>
</comment>
<dbReference type="Gene3D" id="3.30.1010.10">
    <property type="entry name" value="Phosphatidylinositol 3-kinase Catalytic Subunit, Chain A, domain 4"/>
    <property type="match status" value="1"/>
</dbReference>
<dbReference type="SMART" id="SM00142">
    <property type="entry name" value="PI3K_C2"/>
    <property type="match status" value="1"/>
</dbReference>
<dbReference type="SMART" id="SM00144">
    <property type="entry name" value="PI3K_rbd"/>
    <property type="match status" value="1"/>
</dbReference>
<dbReference type="SMART" id="SM00145">
    <property type="entry name" value="PI3Ka"/>
    <property type="match status" value="1"/>
</dbReference>
<dbReference type="SMART" id="SM00312">
    <property type="entry name" value="PX"/>
    <property type="match status" value="1"/>
</dbReference>
<dbReference type="InterPro" id="IPR000403">
    <property type="entry name" value="PI3/4_kinase_cat_dom"/>
</dbReference>
<feature type="domain" description="PX" evidence="9">
    <location>
        <begin position="1305"/>
        <end position="1419"/>
    </location>
</feature>
<keyword evidence="4" id="KW-0418">Kinase</keyword>
<dbReference type="PROSITE" id="PS50195">
    <property type="entry name" value="PX"/>
    <property type="match status" value="1"/>
</dbReference>